<reference evidence="2 3" key="1">
    <citation type="journal article" date="2019" name="Sci. Rep.">
        <title>Orb-weaving spider Araneus ventricosus genome elucidates the spidroin gene catalogue.</title>
        <authorList>
            <person name="Kono N."/>
            <person name="Nakamura H."/>
            <person name="Ohtoshi R."/>
            <person name="Moran D.A.P."/>
            <person name="Shinohara A."/>
            <person name="Yoshida Y."/>
            <person name="Fujiwara M."/>
            <person name="Mori M."/>
            <person name="Tomita M."/>
            <person name="Arakawa K."/>
        </authorList>
    </citation>
    <scope>NUCLEOTIDE SEQUENCE [LARGE SCALE GENOMIC DNA]</scope>
</reference>
<protein>
    <recommendedName>
        <fullName evidence="1">Mutator-like transposase domain-containing protein</fullName>
    </recommendedName>
</protein>
<evidence type="ECO:0000259" key="1">
    <source>
        <dbReference type="Pfam" id="PF20700"/>
    </source>
</evidence>
<accession>A0A4Y2PFB6</accession>
<keyword evidence="3" id="KW-1185">Reference proteome</keyword>
<gene>
    <name evidence="2" type="ORF">AVEN_33281_1</name>
</gene>
<dbReference type="Proteomes" id="UP000499080">
    <property type="component" value="Unassembled WGS sequence"/>
</dbReference>
<evidence type="ECO:0000313" key="3">
    <source>
        <dbReference type="Proteomes" id="UP000499080"/>
    </source>
</evidence>
<feature type="domain" description="Mutator-like transposase" evidence="1">
    <location>
        <begin position="28"/>
        <end position="243"/>
    </location>
</feature>
<comment type="caution">
    <text evidence="2">The sequence shown here is derived from an EMBL/GenBank/DDBJ whole genome shotgun (WGS) entry which is preliminary data.</text>
</comment>
<name>A0A4Y2PFB6_ARAVE</name>
<proteinExistence type="predicted"/>
<dbReference type="EMBL" id="BGPR01011137">
    <property type="protein sequence ID" value="GBN49802.1"/>
    <property type="molecule type" value="Genomic_DNA"/>
</dbReference>
<dbReference type="InterPro" id="IPR049012">
    <property type="entry name" value="Mutator_transp_dom"/>
</dbReference>
<dbReference type="Pfam" id="PF20700">
    <property type="entry name" value="Mutator"/>
    <property type="match status" value="1"/>
</dbReference>
<evidence type="ECO:0000313" key="2">
    <source>
        <dbReference type="EMBL" id="GBN49802.1"/>
    </source>
</evidence>
<dbReference type="AlphaFoldDB" id="A0A4Y2PFB6"/>
<sequence>MTASAINLQQRNELTYGQDNPSESLFGNRLIDLQILLGVFSLLYRPLYKNIGLFLAEDSRFRLASNFSLRCNSCDFVTAVCSYRKLNKLNEAHSRFVYGLRLNGRGFTAGRNLCDIRNLPLLHSKLAFRLQENKLLSSAATIATNLMNAASREVRTLENSENAVVNCSHSVDSTWLRRRYSLLNGFVSENSVDTGKVLDFETLSQCCRLCKSKLPNKKHHCNHHKVFSVSMKPVGAYRIFERTKNLRVLR</sequence>
<organism evidence="2 3">
    <name type="scientific">Araneus ventricosus</name>
    <name type="common">Orbweaver spider</name>
    <name type="synonym">Epeira ventricosa</name>
    <dbReference type="NCBI Taxonomy" id="182803"/>
    <lineage>
        <taxon>Eukaryota</taxon>
        <taxon>Metazoa</taxon>
        <taxon>Ecdysozoa</taxon>
        <taxon>Arthropoda</taxon>
        <taxon>Chelicerata</taxon>
        <taxon>Arachnida</taxon>
        <taxon>Araneae</taxon>
        <taxon>Araneomorphae</taxon>
        <taxon>Entelegynae</taxon>
        <taxon>Araneoidea</taxon>
        <taxon>Araneidae</taxon>
        <taxon>Araneus</taxon>
    </lineage>
</organism>